<feature type="compositionally biased region" description="Basic and acidic residues" evidence="1">
    <location>
        <begin position="107"/>
        <end position="125"/>
    </location>
</feature>
<keyword evidence="3" id="KW-1185">Reference proteome</keyword>
<evidence type="ECO:0000313" key="3">
    <source>
        <dbReference type="Proteomes" id="UP000298652"/>
    </source>
</evidence>
<proteinExistence type="predicted"/>
<dbReference type="EMBL" id="CM016555">
    <property type="protein sequence ID" value="TKW20090.1"/>
    <property type="molecule type" value="Genomic_DNA"/>
</dbReference>
<evidence type="ECO:0000313" key="2">
    <source>
        <dbReference type="EMBL" id="TKW20090.1"/>
    </source>
</evidence>
<organism evidence="2 3">
    <name type="scientific">Setaria viridis</name>
    <name type="common">Green bristlegrass</name>
    <name type="synonym">Setaria italica subsp. viridis</name>
    <dbReference type="NCBI Taxonomy" id="4556"/>
    <lineage>
        <taxon>Eukaryota</taxon>
        <taxon>Viridiplantae</taxon>
        <taxon>Streptophyta</taxon>
        <taxon>Embryophyta</taxon>
        <taxon>Tracheophyta</taxon>
        <taxon>Spermatophyta</taxon>
        <taxon>Magnoliopsida</taxon>
        <taxon>Liliopsida</taxon>
        <taxon>Poales</taxon>
        <taxon>Poaceae</taxon>
        <taxon>PACMAD clade</taxon>
        <taxon>Panicoideae</taxon>
        <taxon>Panicodae</taxon>
        <taxon>Paniceae</taxon>
        <taxon>Cenchrinae</taxon>
        <taxon>Setaria</taxon>
    </lineage>
</organism>
<dbReference type="AlphaFoldDB" id="A0A4U6UU70"/>
<sequence>MAMGGEAGRPPARDLVPQSSGAAPQGSARSAPHASTKPTPVPPPTAQEPRSDGKRPLLDAPGSASGSEAKHGGGCLSGRDRDGGGNGGEGVHPLDGGGGSGGGGDTRPGRCDEGGGRDGDGDFRPGSRGRGGSAGGGGGACSGGHNKGGDACLGGCNEGRGGHGSTCSGTRDGGGGTDGRVATRVGIGGGHNGLDGGGGACAGTVGEADAFRGCVGYPDGSVRDGSVGGGRSGLYPCLS</sequence>
<evidence type="ECO:0000256" key="1">
    <source>
        <dbReference type="SAM" id="MobiDB-lite"/>
    </source>
</evidence>
<name>A0A4U6UU70_SETVI</name>
<dbReference type="OMA" id="CNEGRGG"/>
<feature type="compositionally biased region" description="Gly residues" evidence="1">
    <location>
        <begin position="84"/>
        <end position="106"/>
    </location>
</feature>
<feature type="compositionally biased region" description="Gly residues" evidence="1">
    <location>
        <begin position="128"/>
        <end position="140"/>
    </location>
</feature>
<gene>
    <name evidence="2" type="ORF">SEVIR_4G062500v2</name>
</gene>
<feature type="region of interest" description="Disordered" evidence="1">
    <location>
        <begin position="1"/>
        <end position="140"/>
    </location>
</feature>
<accession>A0A4U6UU70</accession>
<dbReference type="Proteomes" id="UP000298652">
    <property type="component" value="Chromosome 4"/>
</dbReference>
<dbReference type="Gramene" id="TKW20090">
    <property type="protein sequence ID" value="TKW20090"/>
    <property type="gene ID" value="SEVIR_4G062500v2"/>
</dbReference>
<protein>
    <submittedName>
        <fullName evidence="2">Uncharacterized protein</fullName>
    </submittedName>
</protein>
<reference evidence="2" key="1">
    <citation type="submission" date="2019-03" db="EMBL/GenBank/DDBJ databases">
        <title>WGS assembly of Setaria viridis.</title>
        <authorList>
            <person name="Huang P."/>
            <person name="Jenkins J."/>
            <person name="Grimwood J."/>
            <person name="Barry K."/>
            <person name="Healey A."/>
            <person name="Mamidi S."/>
            <person name="Sreedasyam A."/>
            <person name="Shu S."/>
            <person name="Feldman M."/>
            <person name="Wu J."/>
            <person name="Yu Y."/>
            <person name="Chen C."/>
            <person name="Johnson J."/>
            <person name="Rokhsar D."/>
            <person name="Baxter I."/>
            <person name="Schmutz J."/>
            <person name="Brutnell T."/>
            <person name="Kellogg E."/>
        </authorList>
    </citation>
    <scope>NUCLEOTIDE SEQUENCE [LARGE SCALE GENOMIC DNA]</scope>
</reference>